<reference evidence="1 2" key="1">
    <citation type="submission" date="2014-12" db="EMBL/GenBank/DDBJ databases">
        <title>Whole genome sequence of Candidatus Rickettsia asemboensis strain NMRCii isolated from cat fleas in west Kenya.</title>
        <authorList>
            <person name="Jima D."/>
            <person name="Luce-Fedrow A."/>
            <person name="Yang Y."/>
            <person name="Maina A.N."/>
            <person name="Snesrud E.C."/>
            <person name="Jarman R.G."/>
            <person name="Richards A.L."/>
            <person name="Hang J."/>
        </authorList>
    </citation>
    <scope>NUCLEOTIDE SEQUENCE [LARGE SCALE GENOMIC DNA]</scope>
    <source>
        <strain evidence="1 2">NMRCii</strain>
    </source>
</reference>
<keyword evidence="2" id="KW-1185">Reference proteome</keyword>
<evidence type="ECO:0000313" key="1">
    <source>
        <dbReference type="EMBL" id="KIJ89087.1"/>
    </source>
</evidence>
<gene>
    <name evidence="1" type="ORF">SB78_01675</name>
</gene>
<sequence>MNFVYQLFIYSKYIYNFNLDLSPKPKILILDKELTLIPLKNKIKEFQALVKSRNKDNISLVDSLIESRRKEFNNEYCLNMVAL</sequence>
<comment type="caution">
    <text evidence="1">The sequence shown here is derived from an EMBL/GenBank/DDBJ whole genome shotgun (WGS) entry which is preliminary data.</text>
</comment>
<dbReference type="RefSeq" id="WP_041078084.1">
    <property type="nucleotide sequence ID" value="NZ_JWSW01000008.1"/>
</dbReference>
<dbReference type="AlphaFoldDB" id="A0A0C2M0A4"/>
<proteinExistence type="predicted"/>
<organism evidence="1 2">
    <name type="scientific">Rickettsia asembonensis</name>
    <dbReference type="NCBI Taxonomy" id="1068590"/>
    <lineage>
        <taxon>Bacteria</taxon>
        <taxon>Pseudomonadati</taxon>
        <taxon>Pseudomonadota</taxon>
        <taxon>Alphaproteobacteria</taxon>
        <taxon>Rickettsiales</taxon>
        <taxon>Rickettsiaceae</taxon>
        <taxon>Rickettsieae</taxon>
        <taxon>Rickettsia</taxon>
        <taxon>spotted fever group</taxon>
    </lineage>
</organism>
<name>A0A0C2M0A4_9RICK</name>
<accession>A0A0C2M0A4</accession>
<evidence type="ECO:0000313" key="2">
    <source>
        <dbReference type="Proteomes" id="UP000031952"/>
    </source>
</evidence>
<dbReference type="EMBL" id="JWSW01000008">
    <property type="protein sequence ID" value="KIJ89087.1"/>
    <property type="molecule type" value="Genomic_DNA"/>
</dbReference>
<protein>
    <submittedName>
        <fullName evidence="1">Uncharacterized protein</fullName>
    </submittedName>
</protein>
<dbReference type="Proteomes" id="UP000031952">
    <property type="component" value="Unassembled WGS sequence"/>
</dbReference>